<dbReference type="PANTHER" id="PTHR22550">
    <property type="entry name" value="SPORE GERMINATION PROTEIN"/>
    <property type="match status" value="1"/>
</dbReference>
<dbReference type="PANTHER" id="PTHR22550:SF5">
    <property type="entry name" value="LEUCINE ZIPPER PROTEIN 4"/>
    <property type="match status" value="1"/>
</dbReference>
<gene>
    <name evidence="5" type="ORF">ACFPXP_05130</name>
</gene>
<keyword evidence="6" id="KW-1185">Reference proteome</keyword>
<dbReference type="PIRSF" id="PIRSF005690">
    <property type="entry name" value="GerBA"/>
    <property type="match status" value="1"/>
</dbReference>
<accession>A0ABW1IL77</accession>
<feature type="transmembrane region" description="Helical" evidence="4">
    <location>
        <begin position="440"/>
        <end position="465"/>
    </location>
</feature>
<dbReference type="Pfam" id="PF03323">
    <property type="entry name" value="GerA"/>
    <property type="match status" value="1"/>
</dbReference>
<feature type="compositionally biased region" description="Basic and acidic residues" evidence="3">
    <location>
        <begin position="514"/>
        <end position="526"/>
    </location>
</feature>
<evidence type="ECO:0000256" key="3">
    <source>
        <dbReference type="SAM" id="MobiDB-lite"/>
    </source>
</evidence>
<feature type="transmembrane region" description="Helical" evidence="4">
    <location>
        <begin position="410"/>
        <end position="428"/>
    </location>
</feature>
<feature type="compositionally biased region" description="Basic residues" evidence="3">
    <location>
        <begin position="1"/>
        <end position="12"/>
    </location>
</feature>
<reference evidence="6" key="1">
    <citation type="journal article" date="2019" name="Int. J. Syst. Evol. Microbiol.">
        <title>The Global Catalogue of Microorganisms (GCM) 10K type strain sequencing project: providing services to taxonomists for standard genome sequencing and annotation.</title>
        <authorList>
            <consortium name="The Broad Institute Genomics Platform"/>
            <consortium name="The Broad Institute Genome Sequencing Center for Infectious Disease"/>
            <person name="Wu L."/>
            <person name="Ma J."/>
        </authorList>
    </citation>
    <scope>NUCLEOTIDE SEQUENCE [LARGE SCALE GENOMIC DNA]</scope>
    <source>
        <strain evidence="6">CCM 8749</strain>
    </source>
</reference>
<proteinExistence type="inferred from homology"/>
<evidence type="ECO:0000256" key="4">
    <source>
        <dbReference type="SAM" id="Phobius"/>
    </source>
</evidence>
<name>A0ABW1IL77_9BACL</name>
<sequence length="526" mass="59460">MIFIKRRKSKSKVKLEAKHHQEASRQDENKGQFSPAYKSVYELIEQAKRSSDFVQTSISNDKGRLIASFYNSMIDDRIYKEYIMKVFKEGGLKAHHFHHIAEVKQHLPIPNIVITDNLQTIGEKMLKGYIVLQLNEGDKVCALINAANDNLGLRKDNNTENEYSVVGPKIGLVENLDVNLHLIRQQMSTNKFVVRELTVGSQSKTRVALLYVENITNPQHVNTMLNRLENIEFDHLMDTSLLDQLVADNSNTPFPLFLTTERVDRVIYSLVNGQVSVMANGSPYAISGPVTLLDFFSTPEDYYLPWIIGSFLRIIRIFGVFFSILATSIYISVLTFHYEMIPEDLLGPIIYSRANVPFPPVFEALFLEITIELLREAGSRLPTKVGQTLGIVGGIVIGQASVEAALTSNILLIIVALAALASFTTPIYKMSNTIRFLRFPFILLASLWGGLGIVMGIIFMFVHLMRLESLGTPYMLPFYPFRAGDFKDSLIRLSLPHNAGRPSYSRPKSKWKYSKREAGQKKDIDE</sequence>
<feature type="compositionally biased region" description="Basic and acidic residues" evidence="3">
    <location>
        <begin position="13"/>
        <end position="30"/>
    </location>
</feature>
<evidence type="ECO:0000256" key="2">
    <source>
        <dbReference type="ARBA" id="ARBA00023136"/>
    </source>
</evidence>
<comment type="caution">
    <text evidence="5">The sequence shown here is derived from an EMBL/GenBank/DDBJ whole genome shotgun (WGS) entry which is preliminary data.</text>
</comment>
<feature type="region of interest" description="Disordered" evidence="3">
    <location>
        <begin position="500"/>
        <end position="526"/>
    </location>
</feature>
<dbReference type="InterPro" id="IPR004995">
    <property type="entry name" value="Spore_Ger"/>
</dbReference>
<feature type="region of interest" description="Disordered" evidence="3">
    <location>
        <begin position="1"/>
        <end position="30"/>
    </location>
</feature>
<dbReference type="EMBL" id="JBHSQV010000032">
    <property type="protein sequence ID" value="MFC5985812.1"/>
    <property type="molecule type" value="Genomic_DNA"/>
</dbReference>
<feature type="transmembrane region" description="Helical" evidence="4">
    <location>
        <begin position="317"/>
        <end position="338"/>
    </location>
</feature>
<keyword evidence="4" id="KW-1133">Transmembrane helix</keyword>
<evidence type="ECO:0000313" key="5">
    <source>
        <dbReference type="EMBL" id="MFC5985812.1"/>
    </source>
</evidence>
<dbReference type="RefSeq" id="WP_379893025.1">
    <property type="nucleotide sequence ID" value="NZ_CBCSCT010000013.1"/>
</dbReference>
<protein>
    <submittedName>
        <fullName evidence="5">Spore germination protein</fullName>
    </submittedName>
</protein>
<dbReference type="InterPro" id="IPR050768">
    <property type="entry name" value="UPF0353/GerABKA_families"/>
</dbReference>
<evidence type="ECO:0000256" key="1">
    <source>
        <dbReference type="ARBA" id="ARBA00005278"/>
    </source>
</evidence>
<organism evidence="5 6">
    <name type="scientific">Marinicrinis lubricantis</name>
    <dbReference type="NCBI Taxonomy" id="2086470"/>
    <lineage>
        <taxon>Bacteria</taxon>
        <taxon>Bacillati</taxon>
        <taxon>Bacillota</taxon>
        <taxon>Bacilli</taxon>
        <taxon>Bacillales</taxon>
        <taxon>Paenibacillaceae</taxon>
    </lineage>
</organism>
<keyword evidence="2 4" id="KW-0472">Membrane</keyword>
<keyword evidence="4" id="KW-0812">Transmembrane</keyword>
<dbReference type="Proteomes" id="UP001596250">
    <property type="component" value="Unassembled WGS sequence"/>
</dbReference>
<evidence type="ECO:0000313" key="6">
    <source>
        <dbReference type="Proteomes" id="UP001596250"/>
    </source>
</evidence>
<comment type="similarity">
    <text evidence="1">Belongs to the GerABKA family.</text>
</comment>